<sequence>MTVGRALVAVSLGAAVLAGCTSGTAKPPTSGTPSVTTIIAEPPSDGWKPPKAFDAKYHDSQTLCAALQAHLPRIAAFSPTKVVGNGQPGDGGQNCRLDDEHDRHIAVSVVAFGDERRGGTSALTFNEMTAKDSEPVSGIGDRAAMLHHDGSTLAVLNGNNFYLIVVNMDAAVSGVPRPTAAEIEDVEKQIALAIV</sequence>
<evidence type="ECO:0008006" key="4">
    <source>
        <dbReference type="Google" id="ProtNLM"/>
    </source>
</evidence>
<feature type="chain" id="PRO_5020917203" description="DUF3558 domain-containing protein" evidence="1">
    <location>
        <begin position="26"/>
        <end position="195"/>
    </location>
</feature>
<accession>A0A4R2IUR9</accession>
<evidence type="ECO:0000313" key="2">
    <source>
        <dbReference type="EMBL" id="TCO46685.1"/>
    </source>
</evidence>
<name>A0A4R2IUR9_9PSEU</name>
<dbReference type="RefSeq" id="WP_132125811.1">
    <property type="nucleotide sequence ID" value="NZ_SLWS01000018.1"/>
</dbReference>
<evidence type="ECO:0000256" key="1">
    <source>
        <dbReference type="SAM" id="SignalP"/>
    </source>
</evidence>
<dbReference type="AlphaFoldDB" id="A0A4R2IUR9"/>
<reference evidence="2 3" key="1">
    <citation type="submission" date="2019-03" db="EMBL/GenBank/DDBJ databases">
        <title>Genomic Encyclopedia of Type Strains, Phase IV (KMG-IV): sequencing the most valuable type-strain genomes for metagenomic binning, comparative biology and taxonomic classification.</title>
        <authorList>
            <person name="Goeker M."/>
        </authorList>
    </citation>
    <scope>NUCLEOTIDE SEQUENCE [LARGE SCALE GENOMIC DNA]</scope>
    <source>
        <strain evidence="2 3">DSM 45934</strain>
    </source>
</reference>
<keyword evidence="1" id="KW-0732">Signal</keyword>
<dbReference type="Proteomes" id="UP000295680">
    <property type="component" value="Unassembled WGS sequence"/>
</dbReference>
<dbReference type="PROSITE" id="PS51257">
    <property type="entry name" value="PROKAR_LIPOPROTEIN"/>
    <property type="match status" value="1"/>
</dbReference>
<comment type="caution">
    <text evidence="2">The sequence shown here is derived from an EMBL/GenBank/DDBJ whole genome shotgun (WGS) entry which is preliminary data.</text>
</comment>
<organism evidence="2 3">
    <name type="scientific">Actinocrispum wychmicini</name>
    <dbReference type="NCBI Taxonomy" id="1213861"/>
    <lineage>
        <taxon>Bacteria</taxon>
        <taxon>Bacillati</taxon>
        <taxon>Actinomycetota</taxon>
        <taxon>Actinomycetes</taxon>
        <taxon>Pseudonocardiales</taxon>
        <taxon>Pseudonocardiaceae</taxon>
        <taxon>Actinocrispum</taxon>
    </lineage>
</organism>
<protein>
    <recommendedName>
        <fullName evidence="4">DUF3558 domain-containing protein</fullName>
    </recommendedName>
</protein>
<keyword evidence="3" id="KW-1185">Reference proteome</keyword>
<gene>
    <name evidence="2" type="ORF">EV192_11880</name>
</gene>
<dbReference type="EMBL" id="SLWS01000018">
    <property type="protein sequence ID" value="TCO46685.1"/>
    <property type="molecule type" value="Genomic_DNA"/>
</dbReference>
<proteinExistence type="predicted"/>
<evidence type="ECO:0000313" key="3">
    <source>
        <dbReference type="Proteomes" id="UP000295680"/>
    </source>
</evidence>
<feature type="signal peptide" evidence="1">
    <location>
        <begin position="1"/>
        <end position="25"/>
    </location>
</feature>